<dbReference type="EMBL" id="CP029193">
    <property type="protein sequence ID" value="QES25861.1"/>
    <property type="molecule type" value="Genomic_DNA"/>
</dbReference>
<reference evidence="1 2" key="1">
    <citation type="submission" date="2018-05" db="EMBL/GenBank/DDBJ databases">
        <title>Streptomyces venezuelae.</title>
        <authorList>
            <person name="Kim W."/>
            <person name="Lee N."/>
            <person name="Cho B.-K."/>
        </authorList>
    </citation>
    <scope>NUCLEOTIDE SEQUENCE [LARGE SCALE GENOMIC DNA]</scope>
    <source>
        <strain evidence="1 2">ATCC 14583</strain>
    </source>
</reference>
<dbReference type="Pfam" id="PF21848">
    <property type="entry name" value="DUF6907"/>
    <property type="match status" value="1"/>
</dbReference>
<dbReference type="Proteomes" id="UP000323046">
    <property type="component" value="Chromosome"/>
</dbReference>
<gene>
    <name evidence="1" type="ORF">DEJ47_04790</name>
</gene>
<evidence type="ECO:0000313" key="2">
    <source>
        <dbReference type="Proteomes" id="UP000323046"/>
    </source>
</evidence>
<keyword evidence="2" id="KW-1185">Reference proteome</keyword>
<accession>A0A5P2B9I2</accession>
<organism evidence="1 2">
    <name type="scientific">Streptomyces venezuelae</name>
    <dbReference type="NCBI Taxonomy" id="54571"/>
    <lineage>
        <taxon>Bacteria</taxon>
        <taxon>Bacillati</taxon>
        <taxon>Actinomycetota</taxon>
        <taxon>Actinomycetes</taxon>
        <taxon>Kitasatosporales</taxon>
        <taxon>Streptomycetaceae</taxon>
        <taxon>Streptomyces</taxon>
    </lineage>
</organism>
<evidence type="ECO:0000313" key="1">
    <source>
        <dbReference type="EMBL" id="QES25861.1"/>
    </source>
</evidence>
<dbReference type="InterPro" id="IPR054202">
    <property type="entry name" value="DUF6907"/>
</dbReference>
<sequence>MNGQQVWVRCEPWCVTDHVAENERFLEDVTHEGAAVDLLVPRPDGTLRLLASARVLMSDRGGPEDGPMVVVDFEDVQSLYLSPDEVQTAADRVAAFEARLRELGRVAADV</sequence>
<name>A0A5P2B9I2_STRVZ</name>
<protein>
    <submittedName>
        <fullName evidence="1">Uncharacterized protein</fullName>
    </submittedName>
</protein>
<proteinExistence type="predicted"/>
<dbReference type="AlphaFoldDB" id="A0A5P2B9I2"/>